<protein>
    <submittedName>
        <fullName evidence="2">Putative membrane protein</fullName>
    </submittedName>
</protein>
<evidence type="ECO:0000256" key="1">
    <source>
        <dbReference type="SAM" id="Phobius"/>
    </source>
</evidence>
<evidence type="ECO:0000313" key="3">
    <source>
        <dbReference type="Proteomes" id="UP000533306"/>
    </source>
</evidence>
<dbReference type="PANTHER" id="PTHR30373">
    <property type="entry name" value="UPF0603 PROTEIN YGCG"/>
    <property type="match status" value="1"/>
</dbReference>
<dbReference type="PANTHER" id="PTHR30373:SF8">
    <property type="entry name" value="BLL7265 PROTEIN"/>
    <property type="match status" value="1"/>
</dbReference>
<proteinExistence type="predicted"/>
<name>A0A7W9VUD1_9HYPH</name>
<reference evidence="2 3" key="1">
    <citation type="submission" date="2020-08" db="EMBL/GenBank/DDBJ databases">
        <title>Genomic Encyclopedia of Type Strains, Phase IV (KMG-IV): sequencing the most valuable type-strain genomes for metagenomic binning, comparative biology and taxonomic classification.</title>
        <authorList>
            <person name="Goeker M."/>
        </authorList>
    </citation>
    <scope>NUCLEOTIDE SEQUENCE [LARGE SCALE GENOMIC DNA]</scope>
    <source>
        <strain evidence="2 3">DSM 11099</strain>
    </source>
</reference>
<dbReference type="EMBL" id="JACHEU010000001">
    <property type="protein sequence ID" value="MBB6010877.1"/>
    <property type="molecule type" value="Genomic_DNA"/>
</dbReference>
<organism evidence="2 3">
    <name type="scientific">Aquamicrobium lusatiense</name>
    <dbReference type="NCBI Taxonomy" id="89772"/>
    <lineage>
        <taxon>Bacteria</taxon>
        <taxon>Pseudomonadati</taxon>
        <taxon>Pseudomonadota</taxon>
        <taxon>Alphaproteobacteria</taxon>
        <taxon>Hyphomicrobiales</taxon>
        <taxon>Phyllobacteriaceae</taxon>
        <taxon>Aquamicrobium</taxon>
    </lineage>
</organism>
<sequence length="212" mass="23490">MATKPISEADRERVAAAIREAEAKTDGEIYCVVARQSDGYFFPAACMAMIGILLASLAVAFVSEYWWVSIRLPHFILKQLAAVAAVLGLLWLVPALRIHLVPWQMRHRAARDNARRQFLGRNVHRTAGRTGVLIFVSLTERYAEVIADVGIGSRVDPLLWEDTIRDLTAHARQDKLADGFVQAIGSVGAILAEHFPLSPGNENELDDHLIEI</sequence>
<keyword evidence="1" id="KW-0812">Transmembrane</keyword>
<feature type="transmembrane region" description="Helical" evidence="1">
    <location>
        <begin position="75"/>
        <end position="96"/>
    </location>
</feature>
<dbReference type="Proteomes" id="UP000533306">
    <property type="component" value="Unassembled WGS sequence"/>
</dbReference>
<keyword evidence="1" id="KW-1133">Transmembrane helix</keyword>
<feature type="transmembrane region" description="Helical" evidence="1">
    <location>
        <begin position="40"/>
        <end position="63"/>
    </location>
</feature>
<dbReference type="RefSeq" id="WP_183824757.1">
    <property type="nucleotide sequence ID" value="NZ_JACHEU010000001.1"/>
</dbReference>
<comment type="caution">
    <text evidence="2">The sequence shown here is derived from an EMBL/GenBank/DDBJ whole genome shotgun (WGS) entry which is preliminary data.</text>
</comment>
<evidence type="ECO:0000313" key="2">
    <source>
        <dbReference type="EMBL" id="MBB6010877.1"/>
    </source>
</evidence>
<keyword evidence="1" id="KW-0472">Membrane</keyword>
<accession>A0A7W9VUD1</accession>
<gene>
    <name evidence="2" type="ORF">HNR59_000222</name>
</gene>
<keyword evidence="3" id="KW-1185">Reference proteome</keyword>
<dbReference type="Gene3D" id="3.10.310.50">
    <property type="match status" value="1"/>
</dbReference>
<dbReference type="AlphaFoldDB" id="A0A7W9VUD1"/>